<dbReference type="OrthoDB" id="2068061at2"/>
<dbReference type="KEGG" id="cbei:LF65_01720"/>
<reference evidence="2" key="1">
    <citation type="submission" date="2014-12" db="EMBL/GenBank/DDBJ databases">
        <title>Genome sequence of Clostridium beijerinckii strain 59B.</title>
        <authorList>
            <person name="Little G.T."/>
            <person name="Minton N.P."/>
        </authorList>
    </citation>
    <scope>NUCLEOTIDE SEQUENCE [LARGE SCALE GENOMIC DNA]</scope>
    <source>
        <strain evidence="2">59B</strain>
    </source>
</reference>
<dbReference type="AlphaFoldDB" id="A0A0B5QNA6"/>
<evidence type="ECO:0000313" key="2">
    <source>
        <dbReference type="Proteomes" id="UP000031866"/>
    </source>
</evidence>
<name>A0A0B5QNA6_CLOBE</name>
<protein>
    <submittedName>
        <fullName evidence="1">Uncharacterized protein</fullName>
    </submittedName>
</protein>
<accession>A0A0B5QNA6</accession>
<dbReference type="STRING" id="1520.LF65_01720"/>
<dbReference type="Proteomes" id="UP000031866">
    <property type="component" value="Chromosome"/>
</dbReference>
<sequence length="366" mass="42078">MLIDNEFISDDTMNFEDFNSFEFSPILDESADKKRAPFTPNSGGFPPLGNYPPNFNFNPPNFDYDNSPNFNYPGGGVFNPPGAPKSPPPNYVPKKNDSGVQKVGVSGGVNAKAVSSNSIRFCLYKYTYIWEENGNNYWTFLLSVNRRTVSGFRWFRRNWVYFGLDLRRIDSFICYRSDSESEEKCNDCIDLNRSDKSLLLNNQKEYSLNGSKDIYTKTLASIDIPDIKEDVMTKTIGYLDDNEITSEMPCVKARNICYRINLEVTYPSNYDINLKRNINELVEEASNDAYEIISLNRNGESSFEPLETFNLSAKSIPDAFKAFSDSFSSKLNLLNSTINLEDITYCIRHEKIYNNWKPYFYNDSLY</sequence>
<evidence type="ECO:0000313" key="1">
    <source>
        <dbReference type="EMBL" id="AJG98323.1"/>
    </source>
</evidence>
<proteinExistence type="predicted"/>
<organism evidence="1 2">
    <name type="scientific">Clostridium beijerinckii</name>
    <name type="common">Clostridium MP</name>
    <dbReference type="NCBI Taxonomy" id="1520"/>
    <lineage>
        <taxon>Bacteria</taxon>
        <taxon>Bacillati</taxon>
        <taxon>Bacillota</taxon>
        <taxon>Clostridia</taxon>
        <taxon>Eubacteriales</taxon>
        <taxon>Clostridiaceae</taxon>
        <taxon>Clostridium</taxon>
    </lineage>
</organism>
<dbReference type="RefSeq" id="WP_041895651.1">
    <property type="nucleotide sequence ID" value="NZ_CP010086.2"/>
</dbReference>
<dbReference type="EMBL" id="CP010086">
    <property type="protein sequence ID" value="AJG98323.1"/>
    <property type="molecule type" value="Genomic_DNA"/>
</dbReference>
<gene>
    <name evidence="1" type="ORF">LF65_01720</name>
</gene>